<dbReference type="EMBL" id="CH476616">
    <property type="protein sequence ID" value="EEP79027.1"/>
    <property type="molecule type" value="Genomic_DNA"/>
</dbReference>
<dbReference type="InterPro" id="IPR046541">
    <property type="entry name" value="DUF6606"/>
</dbReference>
<dbReference type="Pfam" id="PF20255">
    <property type="entry name" value="DUF6606"/>
    <property type="match status" value="1"/>
</dbReference>
<feature type="domain" description="DUF3645" evidence="8">
    <location>
        <begin position="2243"/>
        <end position="2275"/>
    </location>
</feature>
<evidence type="ECO:0000256" key="2">
    <source>
        <dbReference type="ARBA" id="ARBA00012759"/>
    </source>
</evidence>
<keyword evidence="11" id="KW-1185">Reference proteome</keyword>
<proteinExistence type="predicted"/>
<dbReference type="eggNOG" id="ENOG502QUFK">
    <property type="taxonomic scope" value="Eukaryota"/>
</dbReference>
<dbReference type="InterPro" id="IPR022105">
    <property type="entry name" value="DUF3645"/>
</dbReference>
<evidence type="ECO:0000313" key="10">
    <source>
        <dbReference type="EMBL" id="EEP79027.1"/>
    </source>
</evidence>
<evidence type="ECO:0000259" key="7">
    <source>
        <dbReference type="Pfam" id="PF12340"/>
    </source>
</evidence>
<dbReference type="GeneID" id="8441470"/>
<evidence type="ECO:0000313" key="11">
    <source>
        <dbReference type="Proteomes" id="UP000002058"/>
    </source>
</evidence>
<evidence type="ECO:0000256" key="4">
    <source>
        <dbReference type="ARBA" id="ARBA00022786"/>
    </source>
</evidence>
<name>C4JM15_UNCRE</name>
<evidence type="ECO:0000259" key="9">
    <source>
        <dbReference type="Pfam" id="PF20255"/>
    </source>
</evidence>
<gene>
    <name evidence="10" type="ORF">UREG_03873</name>
</gene>
<keyword evidence="3" id="KW-0645">Protease</keyword>
<feature type="domain" description="DUF3638" evidence="7">
    <location>
        <begin position="1908"/>
        <end position="2124"/>
    </location>
</feature>
<dbReference type="VEuPathDB" id="FungiDB:UREG_03873"/>
<comment type="catalytic activity">
    <reaction evidence="1">
        <text>Thiol-dependent hydrolysis of ester, thioester, amide, peptide and isopeptide bonds formed by the C-terminal Gly of ubiquitin (a 76-residue protein attached to proteins as an intracellular targeting signal).</text>
        <dbReference type="EC" id="3.4.19.12"/>
    </reaction>
</comment>
<dbReference type="Pfam" id="PF12359">
    <property type="entry name" value="DUF3645"/>
    <property type="match status" value="1"/>
</dbReference>
<keyword evidence="4" id="KW-0833">Ubl conjugation pathway</keyword>
<dbReference type="RefSeq" id="XP_002544356.1">
    <property type="nucleotide sequence ID" value="XM_002544310.1"/>
</dbReference>
<dbReference type="InParanoid" id="C4JM15"/>
<dbReference type="GO" id="GO:0004843">
    <property type="term" value="F:cysteine-type deubiquitinase activity"/>
    <property type="evidence" value="ECO:0007669"/>
    <property type="project" value="UniProtKB-EC"/>
</dbReference>
<dbReference type="OMA" id="GAVACHI"/>
<reference evidence="11" key="1">
    <citation type="journal article" date="2009" name="Genome Res.">
        <title>Comparative genomic analyses of the human fungal pathogens Coccidioides and their relatives.</title>
        <authorList>
            <person name="Sharpton T.J."/>
            <person name="Stajich J.E."/>
            <person name="Rounsley S.D."/>
            <person name="Gardner M.J."/>
            <person name="Wortman J.R."/>
            <person name="Jordar V.S."/>
            <person name="Maiti R."/>
            <person name="Kodira C.D."/>
            <person name="Neafsey D.E."/>
            <person name="Zeng Q."/>
            <person name="Hung C.-Y."/>
            <person name="McMahan C."/>
            <person name="Muszewska A."/>
            <person name="Grynberg M."/>
            <person name="Mandel M.A."/>
            <person name="Kellner E.M."/>
            <person name="Barker B.M."/>
            <person name="Galgiani J.N."/>
            <person name="Orbach M.J."/>
            <person name="Kirkland T.N."/>
            <person name="Cole G.T."/>
            <person name="Henn M.R."/>
            <person name="Birren B.W."/>
            <person name="Taylor J.W."/>
        </authorList>
    </citation>
    <scope>NUCLEOTIDE SEQUENCE [LARGE SCALE GENOMIC DNA]</scope>
    <source>
        <strain evidence="11">UAMH 1704</strain>
    </source>
</reference>
<dbReference type="Pfam" id="PF12340">
    <property type="entry name" value="DUF3638"/>
    <property type="match status" value="1"/>
</dbReference>
<dbReference type="SUPFAM" id="SSF52540">
    <property type="entry name" value="P-loop containing nucleoside triphosphate hydrolases"/>
    <property type="match status" value="1"/>
</dbReference>
<dbReference type="PANTHER" id="PTHR13367:SF34">
    <property type="match status" value="1"/>
</dbReference>
<keyword evidence="6" id="KW-0788">Thiol protease</keyword>
<dbReference type="InterPro" id="IPR022099">
    <property type="entry name" value="DUF3638"/>
</dbReference>
<dbReference type="InterPro" id="IPR051346">
    <property type="entry name" value="OTU_Deubiquitinase"/>
</dbReference>
<evidence type="ECO:0000256" key="1">
    <source>
        <dbReference type="ARBA" id="ARBA00000707"/>
    </source>
</evidence>
<protein>
    <recommendedName>
        <fullName evidence="2">ubiquitinyl hydrolase 1</fullName>
        <ecNumber evidence="2">3.4.19.12</ecNumber>
    </recommendedName>
</protein>
<dbReference type="GO" id="GO:0006508">
    <property type="term" value="P:proteolysis"/>
    <property type="evidence" value="ECO:0007669"/>
    <property type="project" value="UniProtKB-KW"/>
</dbReference>
<dbReference type="HOGENOM" id="CLU_000211_1_0_1"/>
<dbReference type="EC" id="3.4.19.12" evidence="2"/>
<dbReference type="STRING" id="336963.C4JM15"/>
<dbReference type="KEGG" id="ure:UREG_03873"/>
<dbReference type="Proteomes" id="UP000002058">
    <property type="component" value="Unassembled WGS sequence"/>
</dbReference>
<feature type="domain" description="DUF6606" evidence="9">
    <location>
        <begin position="4"/>
        <end position="211"/>
    </location>
</feature>
<evidence type="ECO:0000256" key="5">
    <source>
        <dbReference type="ARBA" id="ARBA00022801"/>
    </source>
</evidence>
<organism evidence="10 11">
    <name type="scientific">Uncinocarpus reesii (strain UAMH 1704)</name>
    <dbReference type="NCBI Taxonomy" id="336963"/>
    <lineage>
        <taxon>Eukaryota</taxon>
        <taxon>Fungi</taxon>
        <taxon>Dikarya</taxon>
        <taxon>Ascomycota</taxon>
        <taxon>Pezizomycotina</taxon>
        <taxon>Eurotiomycetes</taxon>
        <taxon>Eurotiomycetidae</taxon>
        <taxon>Onygenales</taxon>
        <taxon>Onygenaceae</taxon>
        <taxon>Uncinocarpus</taxon>
    </lineage>
</organism>
<evidence type="ECO:0000256" key="3">
    <source>
        <dbReference type="ARBA" id="ARBA00022670"/>
    </source>
</evidence>
<accession>C4JM15</accession>
<dbReference type="OrthoDB" id="3182339at2759"/>
<dbReference type="PANTHER" id="PTHR13367">
    <property type="entry name" value="UBIQUITIN THIOESTERASE"/>
    <property type="match status" value="1"/>
</dbReference>
<evidence type="ECO:0000259" key="8">
    <source>
        <dbReference type="Pfam" id="PF12359"/>
    </source>
</evidence>
<dbReference type="InterPro" id="IPR027417">
    <property type="entry name" value="P-loop_NTPase"/>
</dbReference>
<evidence type="ECO:0000256" key="6">
    <source>
        <dbReference type="ARBA" id="ARBA00022807"/>
    </source>
</evidence>
<sequence length="2992" mass="341559">MLRVWENVYSLGVLSSFQLVDALKKMEENDMICLDISAQNAGFFLKKKRIGVVVGCYEVSATNSAVMEAVALRRTFPSRVIALPLDLLQNDSFLSQFTIALRQLDSEKVDAAMAKTKRATAKVVEERDTANPFLVTELIMGVLSAHGFPTIFRSIEKRVRDDVCWHQSKLPWRRSPLWTTIRVSIQLYLNDAELPNGELEYKNFVLFLVLAIAASALDRYSSSDMLFVLNAKMAHRVAKLGRSNFDFLHARVAEMMARVRNYLEARWNWMQTYHAVRLNKLSLSNISRDTSLCLYNSRDYLREVRTLPPSHATMPDPPTPKRFSPPPDILPSSEFLCSLSSQDVHGLADFEAWVQHRLPVWLSKSKNWESKIGQIGELVALYNVKADAIYGSIAEHLSIKFLTIVELWCALDRLTCRKYPLLLEYPPDIPIDFLTPLLLPKRSDMRRLEDIEQYIQMRYEDAKWKMSAFFSPISSNSFAVRFYDEHRGPQRLRAKIEGEAAKAREQKRREWRQKMDRYLVCVKQENTLKHADSPGPKGEPLHIPHRCRKCVLLKEMKSLKIEKHEWPLPSDDVSLKAVVSELLCPSEISMWRDTTWMILQDLGRKHCQPSEKPVYSLTLANCKTFHNYLAVRKAARITLASNTKPFYVTHYRSSNFPVAVDDVFVKSSLSFRYFDSSKKLWVSAQKAPPSVHRDCITDLPPGPYLDSKLQEAVNATSHTPNQVISRLFDCSSELSADEFLAFGLLRSGIHLQWMNILRELGSGGIQLNSRAVDILICQAAWQVGPPLDQTDLRAAHNTFTDSAFCRCLLVVLESCYRQVESNWSELNAIRVIVHVLLRLLSLSSSKPIIARGLALLGRIRFTLFAWAKKLRNLDAETPNTEKRQITTAVALLIQETFNVEDNLINVVLEEPESLTIFVACAVILSEFSFECQQEDIDTRNESSCVDWLRYQKLCHSLEPKIILLARQRPLDVSNGIRIKWEKGSSVQSWKKHGSYCWIRGKSGGTNPQTVDFNCLSGELLIDGRPIQKLPETYTDHPLYKRVFGLQSFNTAVSDIPSLEYMTTGGVRRRLYFAMSQEDLIIRTFDGKDYFEVISPDKLSGDFPASLLDQFIHWRNLTTLEVTFCPLEALREPWLDCWKLSHSSGTSVLRRESRYLIERDSITFKCVAPIFEPLESPEYLEVTYCESGTLEVNIPRYQLRFFLNADGQFECSELLAIVDTDQTLGTLIGLKNKLVLRDTQGQRRRILIPYGNVRASLLADHVLVTVDTDGESQVRYFQYEADPYLRQLRGMGDLVSTLYKSYLHALTTFVLPDPFTGVTGTEECLTGLQQSCSVACETLDPKAISLLNLISKLTPRRVYYPIHLRCMEDVRWESDIPLWTQNDIYAALCDSLISYNNKFRDLYDSSEVIQLKSRGDTHLLVRSRMRNHYLERPEFLGGDLDKRILTAHYNSRDHGDVHYETACWVASLFKTWPDRFATPDLYKSVKAFDTIAFGTPFGIRSYTELLSLPLNSLWGSLFEICLRSAKKDSMYLTFLFAALMIGQPDKQKQWKTLIGCALLIDPMVLPAPPPGVFEPSHTRRKALKEVRARIRECVLPSADLAKNRQDLSQVPLEAQQDLVFHCIEETWESGDLRLPDEHLVPSINIPRLSARLVEPYESWHRTLAMRKYLLSVEIILNQKNGPDFVYVACGNINTSGNGWPASTPVHIRSRLYSRYSISDIFVRSQPKPNIEVPISPIQYRAQSILRTQPATEKLQEALTSLLLGNETRRLYGTKLLSSFENLWSSHERQKEIESIDKEGLFELLNLCLQNARSSFQALVEKLYASDFVGHCLQKADLYPRITPRSLLGQLSSSRSVAPSAWKEAIIGYGICLTRLQRVHRLFRYASVTDYVSFKREMDNSGIDAQLYRLHPDWLLMEIENNFHIRPGQATIAQQMIEPSSGSNSLLQFNMGEGKSSVVIPMVASSLANGNRLVRVVVLKPLAKQMLQILFSRFSGMLNRPIYHMPVSRKMEATPDRVNRLFSLFWDCRVTGGILLCQPEHILSLKLIGFDKLCSGELTLGKSLISGYGWLRQHARDILDESDEILSTNFELVYTVGTQQMVDGGALRWKLVQSVLDLLKRHAYTLHRSSPMSIEYQAGRKEAFPRIRILDDLAGRELISLVVADIMSGAQKEISFHRFSDADRSAVLEFITKINCDTDIQNRIQQLFGDTSHYPSLLLLRGLLAFKIIQLILQEKRWLVNYGLDLSRTLMAVPFRAKGVPSHSSEFAHPDVAIILTCLSYYYTGLTDAQVMEAFKFLKAESDPSLEYHRWQADTEMGDELRSLGAVNLKDLELCTRDLFPHLRYNKRVIDFFLSKTVFPKEAVEFPYKLSTSAWDIPDDTQMVTTGFSGTSDNSFLLPLSIKQEDLSEFKHINALVLQTLLLPENNLCLLAADSEGKALSAESLLALIAKQEPKIRVLIDVGAQVLELENHVVAQSWLALTPDACGAIFFNDNDELMVIDRAGTVESLILSRYRERPGECCVYLDEAHTRGTDLQLPSFYRAAVTLGPHLTKDRFAQACMRLRKLGNGQSFVCFAPPEIYRKIQSLAKKENDEILDTEDVLRWTLEESCQAIERLQPLYIQRGLNHSQRRLAQHEFLSNQPIDDAIYHTVSRKAFLDRIREREAKSLASMYLSKGIKDRQRPEFSEQEIEKDPVLSELVNISNNHIDQTVCVSRLYEAHERETVCEMEQQTEYQRPPLAPPMKHEMTPGLLEFVRSGSELRGPFIRAFESLAHLTLDDCFRKFGMDSELYVTRDFTQTVLMLAGAQNDLYLRPVHWILSSNIPKEKKLVIISPFEANKILAGKNIGNVKLHIFAPRITKSMRSFDDLDFYNIPSEPQRKVSPQELRLLRLFAGQLYLSSAEEYQELCQFLGVWSGLDTRPSHQDTKITVDGYVSPSSRAEMGWKNCPFVHNPLPYINALLGARRRGQDFSKSHMGQIVQGLLLQREDFIDLKE</sequence>
<keyword evidence="5" id="KW-0378">Hydrolase</keyword>